<dbReference type="EMBL" id="JAIRBC010000010">
    <property type="protein sequence ID" value="MCG2460790.1"/>
    <property type="molecule type" value="Genomic_DNA"/>
</dbReference>
<protein>
    <recommendedName>
        <fullName evidence="5">OmpA family protein</fullName>
    </recommendedName>
</protein>
<dbReference type="Proteomes" id="UP001200642">
    <property type="component" value="Unassembled WGS sequence"/>
</dbReference>
<dbReference type="AlphaFoldDB" id="A0AAE3ETE4"/>
<feature type="chain" id="PRO_5042194896" description="OmpA family protein" evidence="2">
    <location>
        <begin position="21"/>
        <end position="257"/>
    </location>
</feature>
<evidence type="ECO:0000313" key="3">
    <source>
        <dbReference type="EMBL" id="MCG2460790.1"/>
    </source>
</evidence>
<evidence type="ECO:0000313" key="4">
    <source>
        <dbReference type="Proteomes" id="UP001200642"/>
    </source>
</evidence>
<feature type="coiled-coil region" evidence="1">
    <location>
        <begin position="23"/>
        <end position="50"/>
    </location>
</feature>
<feature type="signal peptide" evidence="2">
    <location>
        <begin position="1"/>
        <end position="20"/>
    </location>
</feature>
<keyword evidence="1" id="KW-0175">Coiled coil</keyword>
<gene>
    <name evidence="3" type="ORF">K8352_08520</name>
</gene>
<organism evidence="3 4">
    <name type="scientific">Cerina litoralis</name>
    <dbReference type="NCBI Taxonomy" id="2874477"/>
    <lineage>
        <taxon>Bacteria</taxon>
        <taxon>Pseudomonadati</taxon>
        <taxon>Bacteroidota</taxon>
        <taxon>Flavobacteriia</taxon>
        <taxon>Flavobacteriales</taxon>
        <taxon>Flavobacteriaceae</taxon>
        <taxon>Cerina</taxon>
    </lineage>
</organism>
<reference evidence="3" key="1">
    <citation type="submission" date="2023-02" db="EMBL/GenBank/DDBJ databases">
        <title>Genome of Flavobacteriaceae gen. nov. sp. strain F89.</title>
        <authorList>
            <person name="Wang Y."/>
        </authorList>
    </citation>
    <scope>NUCLEOTIDE SEQUENCE</scope>
    <source>
        <strain evidence="3">F89</strain>
    </source>
</reference>
<comment type="caution">
    <text evidence="3">The sequence shown here is derived from an EMBL/GenBank/DDBJ whole genome shotgun (WGS) entry which is preliminary data.</text>
</comment>
<proteinExistence type="predicted"/>
<evidence type="ECO:0000256" key="1">
    <source>
        <dbReference type="SAM" id="Coils"/>
    </source>
</evidence>
<accession>A0AAE3ETE4</accession>
<keyword evidence="4" id="KW-1185">Reference proteome</keyword>
<dbReference type="RefSeq" id="WP_317901939.1">
    <property type="nucleotide sequence ID" value="NZ_JAIRBC010000010.1"/>
</dbReference>
<name>A0AAE3ETE4_9FLAO</name>
<evidence type="ECO:0008006" key="5">
    <source>
        <dbReference type="Google" id="ProtNLM"/>
    </source>
</evidence>
<keyword evidence="2" id="KW-0732">Signal</keyword>
<sequence length="257" mass="28180">MKKITVPVLLLMLATTLVHAQRKSDLLKEIDDLNSKLKSVQSELAESQKNEKVSEAKATAFEEQMLEVQKTNASLLNNLNNFTAASTEKSDNISRTLTSLKQKEAQLTAIKDVLNANDSTALLVLTDFKKTLGEDAQITVENGAVTVIMTNAFLFGAGAKSEIAGKEAKDFLGKIANVVNKNASFEVNIESQGPEGWELPAKRVATIAGILDKDYQVAQDRLFPVGKPGTATSTFIRVNPKFNEFYLNIWNSMKNKN</sequence>
<evidence type="ECO:0000256" key="2">
    <source>
        <dbReference type="SAM" id="SignalP"/>
    </source>
</evidence>